<accession>A0A512M555</accession>
<dbReference type="Proteomes" id="UP000321577">
    <property type="component" value="Unassembled WGS sequence"/>
</dbReference>
<evidence type="ECO:0000313" key="1">
    <source>
        <dbReference type="EMBL" id="GEP41859.1"/>
    </source>
</evidence>
<organism evidence="1 2">
    <name type="scientific">Brevifollis gellanilyticus</name>
    <dbReference type="NCBI Taxonomy" id="748831"/>
    <lineage>
        <taxon>Bacteria</taxon>
        <taxon>Pseudomonadati</taxon>
        <taxon>Verrucomicrobiota</taxon>
        <taxon>Verrucomicrobiia</taxon>
        <taxon>Verrucomicrobiales</taxon>
        <taxon>Verrucomicrobiaceae</taxon>
    </lineage>
</organism>
<keyword evidence="2" id="KW-1185">Reference proteome</keyword>
<dbReference type="OrthoDB" id="6322227at2"/>
<gene>
    <name evidence="1" type="ORF">BGE01nite_11500</name>
</gene>
<reference evidence="1 2" key="1">
    <citation type="submission" date="2019-07" db="EMBL/GenBank/DDBJ databases">
        <title>Whole genome shotgun sequence of Brevifollis gellanilyticus NBRC 108608.</title>
        <authorList>
            <person name="Hosoyama A."/>
            <person name="Uohara A."/>
            <person name="Ohji S."/>
            <person name="Ichikawa N."/>
        </authorList>
    </citation>
    <scope>NUCLEOTIDE SEQUENCE [LARGE SCALE GENOMIC DNA]</scope>
    <source>
        <strain evidence="1 2">NBRC 108608</strain>
    </source>
</reference>
<evidence type="ECO:0000313" key="2">
    <source>
        <dbReference type="Proteomes" id="UP000321577"/>
    </source>
</evidence>
<dbReference type="AlphaFoldDB" id="A0A512M555"/>
<dbReference type="RefSeq" id="WP_146849347.1">
    <property type="nucleotide sequence ID" value="NZ_BKAG01000006.1"/>
</dbReference>
<sequence>MSSSRQPYHDPSGDEMEHAYFCYLADKFEKQPELLDVALETIDRWVNHGHWAKPKLDEWRQVILSAQSTRQGFLTLTSLLRRDDEEAREFRGYDPFPAVLDEQEKQSFSWISRH</sequence>
<protein>
    <submittedName>
        <fullName evidence="1">Uncharacterized protein</fullName>
    </submittedName>
</protein>
<comment type="caution">
    <text evidence="1">The sequence shown here is derived from an EMBL/GenBank/DDBJ whole genome shotgun (WGS) entry which is preliminary data.</text>
</comment>
<proteinExistence type="predicted"/>
<dbReference type="EMBL" id="BKAG01000006">
    <property type="protein sequence ID" value="GEP41859.1"/>
    <property type="molecule type" value="Genomic_DNA"/>
</dbReference>
<name>A0A512M555_9BACT</name>